<sequence length="278" mass="31121">MRYSNGCKLCRLMFQDTLSGELNDTHELRSYSEDEKAGGTDTYTDPITEDAVALKINLPNPQSKFPDPTNSVFCKVAGGGLQSGDCAHSTQTTWNAAMTRLWLDDCASCHGSTGSGDSVYVSGMNLIGCKYMVIVQATQEMRWLALSYVWGKNAQTGDPPTYREGSSMSNPIPTTIEDAISVTLELGYRYLWIDEYCIDQNDHNHRNDQIMKMDRIYRGADLTIVASAGDDKMYGLPGVRSTKLRKREIICVDDVVVFSDGPDPRQEIWESTWYSRAW</sequence>
<dbReference type="InterPro" id="IPR010730">
    <property type="entry name" value="HET"/>
</dbReference>
<accession>A0A4Q4LYR9</accession>
<feature type="domain" description="Heterokaryon incompatibility" evidence="1">
    <location>
        <begin position="143"/>
        <end position="278"/>
    </location>
</feature>
<proteinExistence type="predicted"/>
<gene>
    <name evidence="2" type="ORF">AA0114_g12581</name>
</gene>
<dbReference type="Pfam" id="PF06985">
    <property type="entry name" value="HET"/>
    <property type="match status" value="1"/>
</dbReference>
<reference evidence="3" key="1">
    <citation type="journal article" date="2019" name="bioRxiv">
        <title>Genomics, evolutionary history and diagnostics of the Alternaria alternata species group including apple and Asian pear pathotypes.</title>
        <authorList>
            <person name="Armitage A.D."/>
            <person name="Cockerton H.M."/>
            <person name="Sreenivasaprasad S."/>
            <person name="Woodhall J.W."/>
            <person name="Lane C.R."/>
            <person name="Harrison R.J."/>
            <person name="Clarkson J.P."/>
        </authorList>
    </citation>
    <scope>NUCLEOTIDE SEQUENCE [LARGE SCALE GENOMIC DNA]</scope>
    <source>
        <strain evidence="3">FERA 1082</strain>
    </source>
</reference>
<dbReference type="EMBL" id="PDXA01000088">
    <property type="protein sequence ID" value="RYN27006.1"/>
    <property type="molecule type" value="Genomic_DNA"/>
</dbReference>
<evidence type="ECO:0000313" key="3">
    <source>
        <dbReference type="Proteomes" id="UP000292402"/>
    </source>
</evidence>
<dbReference type="AlphaFoldDB" id="A0A4Q4LYR9"/>
<name>A0A4Q4LYR9_9PLEO</name>
<evidence type="ECO:0000313" key="2">
    <source>
        <dbReference type="EMBL" id="RYN27006.1"/>
    </source>
</evidence>
<dbReference type="PANTHER" id="PTHR33112:SF1">
    <property type="entry name" value="HETEROKARYON INCOMPATIBILITY DOMAIN-CONTAINING PROTEIN"/>
    <property type="match status" value="1"/>
</dbReference>
<protein>
    <recommendedName>
        <fullName evidence="1">Heterokaryon incompatibility domain-containing protein</fullName>
    </recommendedName>
</protein>
<dbReference type="PANTHER" id="PTHR33112">
    <property type="entry name" value="DOMAIN PROTEIN, PUTATIVE-RELATED"/>
    <property type="match status" value="1"/>
</dbReference>
<dbReference type="Proteomes" id="UP000292402">
    <property type="component" value="Unassembled WGS sequence"/>
</dbReference>
<evidence type="ECO:0000259" key="1">
    <source>
        <dbReference type="Pfam" id="PF06985"/>
    </source>
</evidence>
<comment type="caution">
    <text evidence="2">The sequence shown here is derived from an EMBL/GenBank/DDBJ whole genome shotgun (WGS) entry which is preliminary data.</text>
</comment>
<organism evidence="2 3">
    <name type="scientific">Alternaria tenuissima</name>
    <dbReference type="NCBI Taxonomy" id="119927"/>
    <lineage>
        <taxon>Eukaryota</taxon>
        <taxon>Fungi</taxon>
        <taxon>Dikarya</taxon>
        <taxon>Ascomycota</taxon>
        <taxon>Pezizomycotina</taxon>
        <taxon>Dothideomycetes</taxon>
        <taxon>Pleosporomycetidae</taxon>
        <taxon>Pleosporales</taxon>
        <taxon>Pleosporineae</taxon>
        <taxon>Pleosporaceae</taxon>
        <taxon>Alternaria</taxon>
        <taxon>Alternaria sect. Alternaria</taxon>
        <taxon>Alternaria alternata complex</taxon>
    </lineage>
</organism>